<evidence type="ECO:0000313" key="1">
    <source>
        <dbReference type="EMBL" id="SFM81797.1"/>
    </source>
</evidence>
<dbReference type="Proteomes" id="UP000199611">
    <property type="component" value="Unassembled WGS sequence"/>
</dbReference>
<proteinExistence type="predicted"/>
<sequence>MAEIKSTIELAMERTRHLVMTDREKKEMEYREHLEKIPGVAQKYLDGLMKEEEVKKALEELPEAIRENAKNKLIVSILEKTDEKLATKALSLLKSLTAQKGKHHVEELEALVHHYESRLQGALEKISRDITEKLSRRKISGTAVRIIPEKSENYRRLTREFHEAFTRAKEKCIEAFGS</sequence>
<reference evidence="2" key="1">
    <citation type="submission" date="2016-10" db="EMBL/GenBank/DDBJ databases">
        <authorList>
            <person name="Varghese N."/>
            <person name="Submissions S."/>
        </authorList>
    </citation>
    <scope>NUCLEOTIDE SEQUENCE [LARGE SCALE GENOMIC DNA]</scope>
    <source>
        <strain evidence="2">DSM 9990</strain>
    </source>
</reference>
<dbReference type="OrthoDB" id="5421655at2"/>
<dbReference type="AlphaFoldDB" id="A0A1I4TYU2"/>
<gene>
    <name evidence="1" type="ORF">SAMN05660836_01596</name>
</gene>
<protein>
    <submittedName>
        <fullName evidence="1">Uncharacterized protein</fullName>
    </submittedName>
</protein>
<accession>A0A1I4TYU2</accession>
<dbReference type="STRING" id="39841.SAMN05660836_01596"/>
<evidence type="ECO:0000313" key="2">
    <source>
        <dbReference type="Proteomes" id="UP000199611"/>
    </source>
</evidence>
<name>A0A1I4TYU2_9BACT</name>
<dbReference type="EMBL" id="FOUU01000004">
    <property type="protein sequence ID" value="SFM81797.1"/>
    <property type="molecule type" value="Genomic_DNA"/>
</dbReference>
<keyword evidence="2" id="KW-1185">Reference proteome</keyword>
<organism evidence="1 2">
    <name type="scientific">Thermodesulforhabdus norvegica</name>
    <dbReference type="NCBI Taxonomy" id="39841"/>
    <lineage>
        <taxon>Bacteria</taxon>
        <taxon>Pseudomonadati</taxon>
        <taxon>Thermodesulfobacteriota</taxon>
        <taxon>Syntrophobacteria</taxon>
        <taxon>Syntrophobacterales</taxon>
        <taxon>Thermodesulforhabdaceae</taxon>
        <taxon>Thermodesulforhabdus</taxon>
    </lineage>
</organism>
<dbReference type="RefSeq" id="WP_093394828.1">
    <property type="nucleotide sequence ID" value="NZ_FOUU01000004.1"/>
</dbReference>